<name>A0ABQ4R5X0_9HYPH</name>
<dbReference type="Proteomes" id="UP001055167">
    <property type="component" value="Unassembled WGS sequence"/>
</dbReference>
<comment type="caution">
    <text evidence="2">The sequence shown here is derived from an EMBL/GenBank/DDBJ whole genome shotgun (WGS) entry which is preliminary data.</text>
</comment>
<evidence type="ECO:0000256" key="1">
    <source>
        <dbReference type="SAM" id="Phobius"/>
    </source>
</evidence>
<proteinExistence type="predicted"/>
<accession>A0ABQ4R5X0</accession>
<keyword evidence="1" id="KW-0472">Membrane</keyword>
<reference evidence="2" key="1">
    <citation type="journal article" date="2021" name="Front. Microbiol.">
        <title>Comprehensive Comparative Genomics and Phenotyping of Methylobacterium Species.</title>
        <authorList>
            <person name="Alessa O."/>
            <person name="Ogura Y."/>
            <person name="Fujitani Y."/>
            <person name="Takami H."/>
            <person name="Hayashi T."/>
            <person name="Sahin N."/>
            <person name="Tani A."/>
        </authorList>
    </citation>
    <scope>NUCLEOTIDE SEQUENCE</scope>
    <source>
        <strain evidence="2">KCTC 52305</strain>
    </source>
</reference>
<evidence type="ECO:0000313" key="3">
    <source>
        <dbReference type="Proteomes" id="UP001055167"/>
    </source>
</evidence>
<keyword evidence="3" id="KW-1185">Reference proteome</keyword>
<feature type="transmembrane region" description="Helical" evidence="1">
    <location>
        <begin position="6"/>
        <end position="25"/>
    </location>
</feature>
<gene>
    <name evidence="2" type="ORF">OPKNFCMD_5868</name>
</gene>
<dbReference type="RefSeq" id="WP_128563923.1">
    <property type="nucleotide sequence ID" value="NZ_BPQH01000025.1"/>
</dbReference>
<organism evidence="2 3">
    <name type="scientific">Methylobacterium crusticola</name>
    <dbReference type="NCBI Taxonomy" id="1697972"/>
    <lineage>
        <taxon>Bacteria</taxon>
        <taxon>Pseudomonadati</taxon>
        <taxon>Pseudomonadota</taxon>
        <taxon>Alphaproteobacteria</taxon>
        <taxon>Hyphomicrobiales</taxon>
        <taxon>Methylobacteriaceae</taxon>
        <taxon>Methylobacterium</taxon>
    </lineage>
</organism>
<keyword evidence="1" id="KW-1133">Transmembrane helix</keyword>
<keyword evidence="1" id="KW-0812">Transmembrane</keyword>
<sequence length="61" mass="6460">MPILRAVILSIVGAGLITFAMMGVAERGSQSRLDRALRPTSLLHTAGSAPEARRVQSLADE</sequence>
<reference evidence="2" key="2">
    <citation type="submission" date="2021-08" db="EMBL/GenBank/DDBJ databases">
        <authorList>
            <person name="Tani A."/>
            <person name="Ola A."/>
            <person name="Ogura Y."/>
            <person name="Katsura K."/>
            <person name="Hayashi T."/>
        </authorList>
    </citation>
    <scope>NUCLEOTIDE SEQUENCE</scope>
    <source>
        <strain evidence="2">KCTC 52305</strain>
    </source>
</reference>
<protein>
    <recommendedName>
        <fullName evidence="4">Histidine kinase</fullName>
    </recommendedName>
</protein>
<dbReference type="EMBL" id="BPQH01000025">
    <property type="protein sequence ID" value="GJD53097.1"/>
    <property type="molecule type" value="Genomic_DNA"/>
</dbReference>
<evidence type="ECO:0000313" key="2">
    <source>
        <dbReference type="EMBL" id="GJD53097.1"/>
    </source>
</evidence>
<evidence type="ECO:0008006" key="4">
    <source>
        <dbReference type="Google" id="ProtNLM"/>
    </source>
</evidence>